<dbReference type="PANTHER" id="PTHR11091:SF0">
    <property type="entry name" value="MALATE DEHYDROGENASE"/>
    <property type="match status" value="1"/>
</dbReference>
<dbReference type="InterPro" id="IPR043144">
    <property type="entry name" value="Mal/L-sulf/L-lact_DH-like_ah"/>
</dbReference>
<dbReference type="Gene3D" id="3.30.1370.60">
    <property type="entry name" value="Hypothetical oxidoreductase yiak, domain 2"/>
    <property type="match status" value="1"/>
</dbReference>
<accession>A0A1L3LQ22</accession>
<sequence length="351" mass="36317">MSNELARRVIAKDTLEAFSASLLEAGGFRGDYARQTAGLLVWANLRGADSHGVLRIPRYIEMAELGIVKGDAKPELSREFGAVAMIDGDHVPGAAGMSMAADKAAALAEKFGVGLCSIIRTSHAGAVGYFTERVARAGKVGIAMTASKPLMIYHGSRVEGVSTNPISIAAPGRNPTRPIVLDMSTAAVALGKVMAAKDAGKSIPPDWGVDAAGIATTDPAKLKAVLPIAGPKGSGLSLMIEILVSLLGGNPLISAALTDNRDSGFNGLVIALDPKAFGVGEDFEEEVDRLARAIKALPPAEGTDDVLLPGERGFLLAEKRLREGIPLAGGTIDRLAAEAAKQGIAIPTELR</sequence>
<dbReference type="RefSeq" id="WP_037387785.1">
    <property type="nucleotide sequence ID" value="NZ_CP013107.1"/>
</dbReference>
<dbReference type="STRING" id="194963.SAMCFNEI73_Ch2906"/>
<evidence type="ECO:0000256" key="1">
    <source>
        <dbReference type="ARBA" id="ARBA00006056"/>
    </source>
</evidence>
<evidence type="ECO:0000313" key="3">
    <source>
        <dbReference type="EMBL" id="APG92179.1"/>
    </source>
</evidence>
<dbReference type="Proteomes" id="UP000182306">
    <property type="component" value="Chromosome"/>
</dbReference>
<evidence type="ECO:0000313" key="4">
    <source>
        <dbReference type="Proteomes" id="UP000182306"/>
    </source>
</evidence>
<dbReference type="PANTHER" id="PTHR11091">
    <property type="entry name" value="OXIDOREDUCTASE-RELATED"/>
    <property type="match status" value="1"/>
</dbReference>
<dbReference type="InterPro" id="IPR036111">
    <property type="entry name" value="Mal/L-sulfo/L-lacto_DH-like_sf"/>
</dbReference>
<keyword evidence="4" id="KW-1185">Reference proteome</keyword>
<dbReference type="Gene3D" id="1.10.1530.10">
    <property type="match status" value="1"/>
</dbReference>
<keyword evidence="2 3" id="KW-0560">Oxidoreductase</keyword>
<dbReference type="SUPFAM" id="SSF89733">
    <property type="entry name" value="L-sulfolactate dehydrogenase-like"/>
    <property type="match status" value="1"/>
</dbReference>
<dbReference type="EC" id="1.1.1.37" evidence="3"/>
<gene>
    <name evidence="3" type="primary">mdh</name>
    <name evidence="3" type="ORF">SAMCFNEI73_Ch2906</name>
</gene>
<dbReference type="KEGG" id="same:SAMCFNEI73_Ch2906"/>
<protein>
    <submittedName>
        <fullName evidence="3">Malate dehydrogenase</fullName>
        <ecNumber evidence="3">1.1.1.37</ecNumber>
    </submittedName>
</protein>
<reference evidence="3 4" key="1">
    <citation type="submission" date="2015-10" db="EMBL/GenBank/DDBJ databases">
        <title>Genomic differences between typical nodule nitrogen-fixing rhizobial strains and those coming from bean seeds.</title>
        <authorList>
            <person name="Peralta H."/>
            <person name="Aguilar-Vera A."/>
            <person name="Diaz R."/>
            <person name="Mora Y."/>
            <person name="Martinez-Batallar G."/>
            <person name="Salazar E."/>
            <person name="Vargas-Lagunas C."/>
            <person name="Encarnacion S."/>
            <person name="Girard L."/>
            <person name="Mora J."/>
        </authorList>
    </citation>
    <scope>NUCLEOTIDE SEQUENCE [LARGE SCALE GENOMIC DNA]</scope>
    <source>
        <strain evidence="3 4">CFNEI 73</strain>
    </source>
</reference>
<dbReference type="AlphaFoldDB" id="A0A1L3LQ22"/>
<dbReference type="Pfam" id="PF02615">
    <property type="entry name" value="Ldh_2"/>
    <property type="match status" value="1"/>
</dbReference>
<dbReference type="OrthoDB" id="9811519at2"/>
<dbReference type="InterPro" id="IPR003767">
    <property type="entry name" value="Malate/L-lactate_DH-like"/>
</dbReference>
<comment type="similarity">
    <text evidence="1">Belongs to the LDH2/MDH2 oxidoreductase family.</text>
</comment>
<dbReference type="EMBL" id="CP013107">
    <property type="protein sequence ID" value="APG92179.1"/>
    <property type="molecule type" value="Genomic_DNA"/>
</dbReference>
<proteinExistence type="inferred from homology"/>
<organism evidence="3 4">
    <name type="scientific">Sinorhizobium americanum</name>
    <dbReference type="NCBI Taxonomy" id="194963"/>
    <lineage>
        <taxon>Bacteria</taxon>
        <taxon>Pseudomonadati</taxon>
        <taxon>Pseudomonadota</taxon>
        <taxon>Alphaproteobacteria</taxon>
        <taxon>Hyphomicrobiales</taxon>
        <taxon>Rhizobiaceae</taxon>
        <taxon>Sinorhizobium/Ensifer group</taxon>
        <taxon>Sinorhizobium</taxon>
    </lineage>
</organism>
<dbReference type="InterPro" id="IPR043143">
    <property type="entry name" value="Mal/L-sulf/L-lact_DH-like_NADP"/>
</dbReference>
<evidence type="ECO:0000256" key="2">
    <source>
        <dbReference type="ARBA" id="ARBA00023002"/>
    </source>
</evidence>
<name>A0A1L3LQ22_9HYPH</name>
<dbReference type="GO" id="GO:0030060">
    <property type="term" value="F:L-malate dehydrogenase (NAD+) activity"/>
    <property type="evidence" value="ECO:0007669"/>
    <property type="project" value="UniProtKB-EC"/>
</dbReference>